<feature type="transmembrane region" description="Helical" evidence="5">
    <location>
        <begin position="244"/>
        <end position="261"/>
    </location>
</feature>
<dbReference type="RefSeq" id="WP_015409958.1">
    <property type="nucleotide sequence ID" value="NC_020388.1"/>
</dbReference>
<protein>
    <submittedName>
        <fullName evidence="7">DMT superfamily transport protein</fullName>
    </submittedName>
</protein>
<dbReference type="GeneID" id="14651681"/>
<feature type="transmembrane region" description="Helical" evidence="5">
    <location>
        <begin position="180"/>
        <end position="199"/>
    </location>
</feature>
<keyword evidence="2 5" id="KW-0812">Transmembrane</keyword>
<evidence type="ECO:0000256" key="4">
    <source>
        <dbReference type="ARBA" id="ARBA00023136"/>
    </source>
</evidence>
<feature type="domain" description="EamA" evidence="6">
    <location>
        <begin position="150"/>
        <end position="284"/>
    </location>
</feature>
<dbReference type="GO" id="GO:0016020">
    <property type="term" value="C:membrane"/>
    <property type="evidence" value="ECO:0007669"/>
    <property type="project" value="UniProtKB-SubCell"/>
</dbReference>
<dbReference type="InterPro" id="IPR037185">
    <property type="entry name" value="EmrE-like"/>
</dbReference>
<organism evidence="7 8">
    <name type="scientific">Natronomonas moolapensis (strain DSM 18674 / CECT 7526 / JCM 14361 / 8.8.11)</name>
    <dbReference type="NCBI Taxonomy" id="268739"/>
    <lineage>
        <taxon>Archaea</taxon>
        <taxon>Methanobacteriati</taxon>
        <taxon>Methanobacteriota</taxon>
        <taxon>Stenosarchaea group</taxon>
        <taxon>Halobacteria</taxon>
        <taxon>Halobacteriales</taxon>
        <taxon>Natronomonadaceae</taxon>
        <taxon>Natronomonas</taxon>
    </lineage>
</organism>
<feature type="transmembrane region" description="Helical" evidence="5">
    <location>
        <begin position="95"/>
        <end position="117"/>
    </location>
</feature>
<dbReference type="KEGG" id="nmo:Nmlp_3065"/>
<name>M1XS88_NATM8</name>
<dbReference type="Proteomes" id="UP000011867">
    <property type="component" value="Chromosome"/>
</dbReference>
<keyword evidence="4 5" id="KW-0472">Membrane</keyword>
<evidence type="ECO:0000256" key="3">
    <source>
        <dbReference type="ARBA" id="ARBA00022989"/>
    </source>
</evidence>
<feature type="transmembrane region" description="Helical" evidence="5">
    <location>
        <begin position="211"/>
        <end position="232"/>
    </location>
</feature>
<evidence type="ECO:0000313" key="8">
    <source>
        <dbReference type="Proteomes" id="UP000011867"/>
    </source>
</evidence>
<dbReference type="EMBL" id="HF582854">
    <property type="protein sequence ID" value="CCQ37208.1"/>
    <property type="molecule type" value="Genomic_DNA"/>
</dbReference>
<proteinExistence type="predicted"/>
<accession>M1XS88</accession>
<feature type="transmembrane region" description="Helical" evidence="5">
    <location>
        <begin position="126"/>
        <end position="145"/>
    </location>
</feature>
<dbReference type="STRING" id="268739.Nmlp_3065"/>
<evidence type="ECO:0000256" key="1">
    <source>
        <dbReference type="ARBA" id="ARBA00004141"/>
    </source>
</evidence>
<keyword evidence="3 5" id="KW-1133">Transmembrane helix</keyword>
<keyword evidence="8" id="KW-1185">Reference proteome</keyword>
<feature type="transmembrane region" description="Helical" evidence="5">
    <location>
        <begin position="39"/>
        <end position="56"/>
    </location>
</feature>
<feature type="transmembrane region" description="Helical" evidence="5">
    <location>
        <begin position="7"/>
        <end position="27"/>
    </location>
</feature>
<dbReference type="AlphaFoldDB" id="M1XS88"/>
<dbReference type="eggNOG" id="arCOG00271">
    <property type="taxonomic scope" value="Archaea"/>
</dbReference>
<dbReference type="SUPFAM" id="SSF103481">
    <property type="entry name" value="Multidrug resistance efflux transporter EmrE"/>
    <property type="match status" value="2"/>
</dbReference>
<feature type="transmembrane region" description="Helical" evidence="5">
    <location>
        <begin position="267"/>
        <end position="284"/>
    </location>
</feature>
<dbReference type="PANTHER" id="PTHR32322">
    <property type="entry name" value="INNER MEMBRANE TRANSPORTER"/>
    <property type="match status" value="1"/>
</dbReference>
<evidence type="ECO:0000256" key="5">
    <source>
        <dbReference type="SAM" id="Phobius"/>
    </source>
</evidence>
<dbReference type="InterPro" id="IPR050638">
    <property type="entry name" value="AA-Vitamin_Transporters"/>
</dbReference>
<feature type="transmembrane region" description="Helical" evidence="5">
    <location>
        <begin position="68"/>
        <end position="89"/>
    </location>
</feature>
<feature type="transmembrane region" description="Helical" evidence="5">
    <location>
        <begin position="151"/>
        <end position="168"/>
    </location>
</feature>
<evidence type="ECO:0000259" key="6">
    <source>
        <dbReference type="Pfam" id="PF00892"/>
    </source>
</evidence>
<feature type="domain" description="EamA" evidence="6">
    <location>
        <begin position="6"/>
        <end position="140"/>
    </location>
</feature>
<evidence type="ECO:0000256" key="2">
    <source>
        <dbReference type="ARBA" id="ARBA00022692"/>
    </source>
</evidence>
<dbReference type="InterPro" id="IPR000620">
    <property type="entry name" value="EamA_dom"/>
</dbReference>
<sequence length="286" mass="28656">MDDTRLGALLVLCSAAGFGTLGVLGIVARDAGLSIPTILSWRFGLATLFAWTAFGLRGEIRPLRGRALAVAVGLGSAGYAAVSGLYFVGLEFMTAGMAGIVLYTYPAFVLVLAAAFLGESIERRQLAALAVTLGGIALITGADPVAADPRGIAVVLLAAVLYAGYITTSRTALEDVTPATLTAHVMPAATGTFLVVGAATDTLGVPAGALAWGSVVAIAVVATALPIFAFFAGLSRIDAGPASILSTVEPAATVVLGAVFLDEPVGLAVVVGGSLVVVGVVFIARQ</sequence>
<evidence type="ECO:0000313" key="7">
    <source>
        <dbReference type="EMBL" id="CCQ37208.1"/>
    </source>
</evidence>
<gene>
    <name evidence="7" type="ordered locus">Nmlp_3065</name>
</gene>
<comment type="subcellular location">
    <subcellularLocation>
        <location evidence="1">Membrane</location>
        <topology evidence="1">Multi-pass membrane protein</topology>
    </subcellularLocation>
</comment>
<dbReference type="Pfam" id="PF00892">
    <property type="entry name" value="EamA"/>
    <property type="match status" value="2"/>
</dbReference>
<dbReference type="HOGENOM" id="CLU_033863_9_3_2"/>
<dbReference type="OrthoDB" id="267946at2157"/>
<reference evidence="7 8" key="1">
    <citation type="journal article" date="2013" name="Genome Announc.">
        <title>Genome of the haloarchaeon Natronomonas moolapensis, a neutrophilic member of a previously haloalkaliphilic genus.</title>
        <authorList>
            <person name="Dyall-Smith M.L."/>
            <person name="Pfeiffer F."/>
            <person name="Oberwinkler T."/>
            <person name="Klee K."/>
            <person name="Rampp M."/>
            <person name="Palm P."/>
            <person name="Gross K."/>
            <person name="Schuster S.C."/>
            <person name="Oesterhelt D."/>
        </authorList>
    </citation>
    <scope>NUCLEOTIDE SEQUENCE [LARGE SCALE GENOMIC DNA]</scope>
    <source>
        <strain evidence="8">DSM 18674 / JCM 14361 / 8.8.11</strain>
    </source>
</reference>
<dbReference type="PANTHER" id="PTHR32322:SF2">
    <property type="entry name" value="EAMA DOMAIN-CONTAINING PROTEIN"/>
    <property type="match status" value="1"/>
</dbReference>